<dbReference type="Gene3D" id="3.40.50.300">
    <property type="entry name" value="P-loop containing nucleotide triphosphate hydrolases"/>
    <property type="match status" value="1"/>
</dbReference>
<dbReference type="EMBL" id="FUYA01000004">
    <property type="protein sequence ID" value="SKA71790.1"/>
    <property type="molecule type" value="Genomic_DNA"/>
</dbReference>
<dbReference type="InterPro" id="IPR027417">
    <property type="entry name" value="P-loop_NTPase"/>
</dbReference>
<keyword evidence="2" id="KW-1185">Reference proteome</keyword>
<protein>
    <submittedName>
        <fullName evidence="1">Uncharacterized protein</fullName>
    </submittedName>
</protein>
<name>A0A1T4W3F7_9BACT</name>
<dbReference type="OrthoDB" id="5471698at2"/>
<proteinExistence type="predicted"/>
<evidence type="ECO:0000313" key="1">
    <source>
        <dbReference type="EMBL" id="SKA71790.1"/>
    </source>
</evidence>
<dbReference type="SUPFAM" id="SSF52540">
    <property type="entry name" value="P-loop containing nucleoside triphosphate hydrolases"/>
    <property type="match status" value="1"/>
</dbReference>
<dbReference type="RefSeq" id="WP_078684830.1">
    <property type="nucleotide sequence ID" value="NZ_FUYA01000004.1"/>
</dbReference>
<gene>
    <name evidence="1" type="ORF">SAMN02745702_01554</name>
</gene>
<organism evidence="1 2">
    <name type="scientific">Desulfobaculum bizertense DSM 18034</name>
    <dbReference type="NCBI Taxonomy" id="1121442"/>
    <lineage>
        <taxon>Bacteria</taxon>
        <taxon>Pseudomonadati</taxon>
        <taxon>Thermodesulfobacteriota</taxon>
        <taxon>Desulfovibrionia</taxon>
        <taxon>Desulfovibrionales</taxon>
        <taxon>Desulfovibrionaceae</taxon>
        <taxon>Desulfobaculum</taxon>
    </lineage>
</organism>
<dbReference type="AlphaFoldDB" id="A0A1T4W3F7"/>
<accession>A0A1T4W3F7</accession>
<dbReference type="Proteomes" id="UP000189733">
    <property type="component" value="Unassembled WGS sequence"/>
</dbReference>
<sequence length="172" mass="19357">MDLQKFFAQKQNLLLTAQDKRSIHQFVDMAHQPGSKIGVLSRHYPLLSGLTAAENVALPAMYHKGLSLGKALEWLMPLAQELGVDTVLNRRPDNLSTKDIYALYLLRAISGGNKAIAVISPKKRDVSESLRLLEKIESPILFWVLCNKKTRENYTTFPLHEELLSPGFEGEK</sequence>
<dbReference type="STRING" id="1121442.SAMN02745702_01554"/>
<reference evidence="1 2" key="1">
    <citation type="submission" date="2017-02" db="EMBL/GenBank/DDBJ databases">
        <authorList>
            <person name="Peterson S.W."/>
        </authorList>
    </citation>
    <scope>NUCLEOTIDE SEQUENCE [LARGE SCALE GENOMIC DNA]</scope>
    <source>
        <strain evidence="1 2">DSM 18034</strain>
    </source>
</reference>
<evidence type="ECO:0000313" key="2">
    <source>
        <dbReference type="Proteomes" id="UP000189733"/>
    </source>
</evidence>